<keyword evidence="1" id="KW-0812">Transmembrane</keyword>
<dbReference type="STRING" id="1742972.COMA1_11610"/>
<accession>A0A0S4LAS4</accession>
<gene>
    <name evidence="4" type="ORF">COMA1_11610</name>
</gene>
<keyword evidence="5" id="KW-1185">Reference proteome</keyword>
<sequence length="220" mass="22983">MRSHRFIGFPGLILLCVCTVWSSLAQAAAIDLTEIIFEYDGSTWTLGWKFSVTAPTSVEALGVYDSGQDGLAGPAQVGLWLASGGAPLVQTTIAAGTDAALDGYFRFAPVSSTALTPGIEYIVGAHLDSDATSLFGGNGIVDPRVSVIDARYSTLGTGFAFPDQTDPGTEGAAFLGGNFQLTAVPLPAAAWLFGSGVIGMLGLARRQFQESRKTMNQSHE</sequence>
<keyword evidence="1" id="KW-1133">Transmembrane helix</keyword>
<protein>
    <recommendedName>
        <fullName evidence="3">DUF4082 domain-containing protein</fullName>
    </recommendedName>
</protein>
<feature type="signal peptide" evidence="2">
    <location>
        <begin position="1"/>
        <end position="27"/>
    </location>
</feature>
<organism evidence="4 5">
    <name type="scientific">Candidatus Nitrospira nitrosa</name>
    <dbReference type="NCBI Taxonomy" id="1742972"/>
    <lineage>
        <taxon>Bacteria</taxon>
        <taxon>Pseudomonadati</taxon>
        <taxon>Nitrospirota</taxon>
        <taxon>Nitrospiria</taxon>
        <taxon>Nitrospirales</taxon>
        <taxon>Nitrospiraceae</taxon>
        <taxon>Nitrospira</taxon>
    </lineage>
</organism>
<evidence type="ECO:0000259" key="3">
    <source>
        <dbReference type="Pfam" id="PF13313"/>
    </source>
</evidence>
<dbReference type="Proteomes" id="UP000199032">
    <property type="component" value="Unassembled WGS sequence"/>
</dbReference>
<dbReference type="InterPro" id="IPR025141">
    <property type="entry name" value="DUF4082"/>
</dbReference>
<evidence type="ECO:0000256" key="2">
    <source>
        <dbReference type="SAM" id="SignalP"/>
    </source>
</evidence>
<name>A0A0S4LAS4_9BACT</name>
<feature type="transmembrane region" description="Helical" evidence="1">
    <location>
        <begin position="184"/>
        <end position="204"/>
    </location>
</feature>
<dbReference type="AlphaFoldDB" id="A0A0S4LAS4"/>
<feature type="chain" id="PRO_5006623868" description="DUF4082 domain-containing protein" evidence="2">
    <location>
        <begin position="28"/>
        <end position="220"/>
    </location>
</feature>
<proteinExistence type="predicted"/>
<keyword evidence="1" id="KW-0472">Membrane</keyword>
<dbReference type="RefSeq" id="WP_090746130.1">
    <property type="nucleotide sequence ID" value="NZ_CZQA01000001.1"/>
</dbReference>
<feature type="domain" description="DUF4082" evidence="3">
    <location>
        <begin position="40"/>
        <end position="147"/>
    </location>
</feature>
<dbReference type="EMBL" id="CZQA01000001">
    <property type="protein sequence ID" value="CUS34271.1"/>
    <property type="molecule type" value="Genomic_DNA"/>
</dbReference>
<evidence type="ECO:0000256" key="1">
    <source>
        <dbReference type="SAM" id="Phobius"/>
    </source>
</evidence>
<dbReference type="Pfam" id="PF13313">
    <property type="entry name" value="DUF4082"/>
    <property type="match status" value="1"/>
</dbReference>
<reference evidence="4 5" key="1">
    <citation type="submission" date="2015-10" db="EMBL/GenBank/DDBJ databases">
        <authorList>
            <person name="Gilbert D.G."/>
        </authorList>
    </citation>
    <scope>NUCLEOTIDE SEQUENCE [LARGE SCALE GENOMIC DNA]</scope>
    <source>
        <strain evidence="4">COMA1</strain>
    </source>
</reference>
<evidence type="ECO:0000313" key="4">
    <source>
        <dbReference type="EMBL" id="CUS34271.1"/>
    </source>
</evidence>
<evidence type="ECO:0000313" key="5">
    <source>
        <dbReference type="Proteomes" id="UP000199032"/>
    </source>
</evidence>
<dbReference type="OrthoDB" id="9796451at2"/>
<keyword evidence="2" id="KW-0732">Signal</keyword>